<evidence type="ECO:0000313" key="2">
    <source>
        <dbReference type="Proteomes" id="UP000005640"/>
    </source>
</evidence>
<evidence type="ECO:0000313" key="1">
    <source>
        <dbReference type="Ensembl" id="ENSP00000445977.1"/>
    </source>
</evidence>
<dbReference type="Ensembl" id="ENST00000541386.5">
    <property type="protein sequence ID" value="ENSP00000445977.1"/>
    <property type="gene ID" value="ENSG00000127314.18"/>
</dbReference>
<dbReference type="OrthoDB" id="5976022at2759"/>
<dbReference type="Proteomes" id="UP000005640">
    <property type="component" value="Chromosome 12"/>
</dbReference>
<reference evidence="1" key="4">
    <citation type="submission" date="2025-05" db="UniProtKB">
        <authorList>
            <consortium name="Ensembl"/>
        </authorList>
    </citation>
    <scope>IDENTIFICATION</scope>
</reference>
<feature type="non-terminal residue" evidence="1">
    <location>
        <position position="11"/>
    </location>
</feature>
<dbReference type="EMBL" id="AC015550">
    <property type="status" value="NOT_ANNOTATED_CDS"/>
    <property type="molecule type" value="Genomic_DNA"/>
</dbReference>
<name>F5H0S2_HUMAN</name>
<dbReference type="ChiTaRS" id="RAP1B">
    <property type="organism name" value="human"/>
</dbReference>
<dbReference type="Ensembl" id="ENST00000489473.6">
    <property type="protein sequence ID" value="ENSP00000446027.1"/>
    <property type="gene ID" value="ENSG00000127314.18"/>
</dbReference>
<keyword evidence="2" id="KW-1185">Reference proteome</keyword>
<dbReference type="GeneTree" id="ENSGT00940000154429"/>
<dbReference type="OpenTargets" id="ENSG00000127314"/>
<dbReference type="VEuPathDB" id="HostDB:ENSG00000127314"/>
<dbReference type="EMBL" id="AC090061">
    <property type="status" value="NOT_ANNOTATED_CDS"/>
    <property type="molecule type" value="Genomic_DNA"/>
</dbReference>
<protein>
    <submittedName>
        <fullName evidence="1">RAP1B, member of RAS oncogene family</fullName>
    </submittedName>
</protein>
<dbReference type="Bgee" id="ENSG00000127314">
    <property type="expression patterns" value="Expressed in monocyte and 102 other cell types or tissues"/>
</dbReference>
<dbReference type="Antibodypedia" id="44258">
    <property type="antibodies" value="191 antibodies from 26 providers"/>
</dbReference>
<gene>
    <name evidence="1" type="primary">RAP1B</name>
</gene>
<proteinExistence type="predicted"/>
<organism evidence="1 2">
    <name type="scientific">Homo sapiens</name>
    <name type="common">Human</name>
    <dbReference type="NCBI Taxonomy" id="9606"/>
    <lineage>
        <taxon>Eukaryota</taxon>
        <taxon>Metazoa</taxon>
        <taxon>Chordata</taxon>
        <taxon>Craniata</taxon>
        <taxon>Vertebrata</taxon>
        <taxon>Euteleostomi</taxon>
        <taxon>Mammalia</taxon>
        <taxon>Eutheria</taxon>
        <taxon>Euarchontoglires</taxon>
        <taxon>Primates</taxon>
        <taxon>Haplorrhini</taxon>
        <taxon>Catarrhini</taxon>
        <taxon>Hominidae</taxon>
        <taxon>Homo</taxon>
    </lineage>
</organism>
<dbReference type="OMA" id="MPLREFK"/>
<reference evidence="1 2" key="3">
    <citation type="journal article" date="2006" name="Nature">
        <title>The finished DNA sequence of human chromosome 12.</title>
        <authorList>
            <consortium name="Baylor College of Medicine Human Genome Sequencing Center Sequence Production Team"/>
            <person name="Scherer S.E."/>
            <person name="Muzny D.M."/>
            <person name="Buhay C.J."/>
            <person name="Chen R."/>
            <person name="Cree A."/>
            <person name="Ding Y."/>
            <person name="Dugan-Rocha S."/>
            <person name="Gill R."/>
            <person name="Gunaratne P."/>
            <person name="Harris R.A."/>
            <person name="Hawes A.C."/>
            <person name="Hernandez J."/>
            <person name="Hodgson A.V."/>
            <person name="Hume J."/>
            <person name="Jackson A."/>
            <person name="Khan Z.M."/>
            <person name="Kovar-Smith C."/>
            <person name="Lewis L.R."/>
            <person name="Lozado R.J."/>
            <person name="Metzker M.L."/>
            <person name="Milosavljevic A."/>
            <person name="Miner G.R."/>
            <person name="Montgomery K.T."/>
            <person name="Morgan M.B."/>
            <person name="Nazareth L.V."/>
            <person name="Scott G."/>
            <person name="Sodergren E."/>
            <person name="Song X.Z."/>
            <person name="Steffen D."/>
            <person name="Lovering R.C."/>
            <person name="Wheeler D.A."/>
            <person name="Worley K.C."/>
            <person name="Yuan Y."/>
            <person name="Zhang Z."/>
            <person name="Adams C.Q."/>
            <person name="Ansari-Lari M.A."/>
            <person name="Ayele M."/>
            <person name="Brown M.J."/>
            <person name="Chen G."/>
            <person name="Chen Z."/>
            <person name="Clerc-Blankenburg K.P."/>
            <person name="Davis C."/>
            <person name="Delgado O."/>
            <person name="Dinh H.H."/>
            <person name="Draper H."/>
            <person name="Gonzalez-Garay M.L."/>
            <person name="Havlak P."/>
            <person name="Jackson L.R."/>
            <person name="Jacob L.S."/>
            <person name="Kelly S.H."/>
            <person name="Li L."/>
            <person name="Li Z."/>
            <person name="Liu J."/>
            <person name="Liu W."/>
            <person name="Lu J."/>
            <person name="Maheshwari M."/>
            <person name="Nguyen B.V."/>
            <person name="Okwuonu G.O."/>
            <person name="Pasternak S."/>
            <person name="Perez L.M."/>
            <person name="Plopper F.J."/>
            <person name="Santibanez J."/>
            <person name="Shen H."/>
            <person name="Tabor P.E."/>
            <person name="Verduzco D."/>
            <person name="Waldron L."/>
            <person name="Wang Q."/>
            <person name="Williams G.A."/>
            <person name="Zhang J."/>
            <person name="Zhou J."/>
            <person name="Allen C.C."/>
            <person name="Amin A.G."/>
            <person name="Anyalebechi V."/>
            <person name="Bailey M."/>
            <person name="Barbaria J.A."/>
            <person name="Bimage K.E."/>
            <person name="Bryant N.P."/>
            <person name="Burch P.E."/>
            <person name="Burkett C.E."/>
            <person name="Burrell K.L."/>
            <person name="Calderon E."/>
            <person name="Cardenas V."/>
            <person name="Carter K."/>
            <person name="Casias K."/>
            <person name="Cavazos I."/>
            <person name="Cavazos S.R."/>
            <person name="Ceasar H."/>
            <person name="Chacko J."/>
            <person name="Chan S.N."/>
            <person name="Chavez D."/>
            <person name="Christopoulos C."/>
            <person name="Chu J."/>
            <person name="Cockrell R."/>
            <person name="Cox C.D."/>
            <person name="Dang M."/>
            <person name="Dathorne S.R."/>
            <person name="David R."/>
            <person name="Davis C.M."/>
            <person name="Davy-Carroll L."/>
            <person name="Deshazo D.R."/>
            <person name="Donlin J.E."/>
            <person name="D'Souza L."/>
            <person name="Eaves K.A."/>
            <person name="Egan A."/>
            <person name="Emery-Cohen A.J."/>
            <person name="Escotto M."/>
            <person name="Flagg N."/>
            <person name="Forbes L.D."/>
            <person name="Gabisi A.M."/>
            <person name="Garza M."/>
            <person name="Hamilton C."/>
            <person name="Henderson N."/>
            <person name="Hernandez O."/>
            <person name="Hines S."/>
            <person name="Hogues M.E."/>
            <person name="Huang M."/>
            <person name="Idlebird D.G."/>
            <person name="Johnson R."/>
            <person name="Jolivet A."/>
            <person name="Jones S."/>
            <person name="Kagan R."/>
            <person name="King L.M."/>
            <person name="Leal B."/>
            <person name="Lebow H."/>
            <person name="Lee S."/>
            <person name="LeVan J.M."/>
            <person name="Lewis L.C."/>
            <person name="London P."/>
            <person name="Lorensuhewa L.M."/>
            <person name="Loulseged H."/>
            <person name="Lovett D.A."/>
            <person name="Lucier A."/>
            <person name="Lucier R.L."/>
            <person name="Ma J."/>
            <person name="Madu R.C."/>
            <person name="Mapua P."/>
            <person name="Martindale A.D."/>
            <person name="Martinez E."/>
            <person name="Massey E."/>
            <person name="Mawhiney S."/>
            <person name="Meador M.G."/>
            <person name="Mendez S."/>
            <person name="Mercado C."/>
            <person name="Mercado I.C."/>
            <person name="Merritt C.E."/>
            <person name="Miner Z.L."/>
            <person name="Minja E."/>
            <person name="Mitchell T."/>
            <person name="Mohabbat F."/>
            <person name="Mohabbat K."/>
            <person name="Montgomery B."/>
            <person name="Moore N."/>
            <person name="Morris S."/>
            <person name="Munidasa M."/>
            <person name="Ngo R.N."/>
            <person name="Nguyen N.B."/>
            <person name="Nickerson E."/>
            <person name="Nwaokelemeh O.O."/>
            <person name="Nwokenkwo S."/>
            <person name="Obregon M."/>
            <person name="Oguh M."/>
            <person name="Oragunye N."/>
            <person name="Oviedo R.J."/>
            <person name="Parish B.J."/>
            <person name="Parker D.N."/>
            <person name="Parrish J."/>
            <person name="Parks K.L."/>
            <person name="Paul H.A."/>
            <person name="Payton B.A."/>
            <person name="Perez A."/>
            <person name="Perrin W."/>
            <person name="Pickens A."/>
            <person name="Primus E.L."/>
            <person name="Pu L.L."/>
            <person name="Puazo M."/>
            <person name="Quiles M.M."/>
            <person name="Quiroz J.B."/>
            <person name="Rabata D."/>
            <person name="Reeves K."/>
            <person name="Ruiz S.J."/>
            <person name="Shao H."/>
            <person name="Sisson I."/>
            <person name="Sonaike T."/>
            <person name="Sorelle R.P."/>
            <person name="Sutton A.E."/>
            <person name="Svatek A.F."/>
            <person name="Svetz L.A."/>
            <person name="Tamerisa K.S."/>
            <person name="Taylor T.R."/>
            <person name="Teague B."/>
            <person name="Thomas N."/>
            <person name="Thorn R.D."/>
            <person name="Trejos Z.Y."/>
            <person name="Trevino B.K."/>
            <person name="Ukegbu O.N."/>
            <person name="Urban J.B."/>
            <person name="Vasquez L.I."/>
            <person name="Vera V.A."/>
            <person name="Villasana D.M."/>
            <person name="Wang L."/>
            <person name="Ward-Moore S."/>
            <person name="Warren J.T."/>
            <person name="Wei X."/>
            <person name="White F."/>
            <person name="Williamson A.L."/>
            <person name="Wleczyk R."/>
            <person name="Wooden H.S."/>
            <person name="Wooden S.H."/>
            <person name="Yen J."/>
            <person name="Yoon L."/>
            <person name="Yoon V."/>
            <person name="Zorrilla S.E."/>
            <person name="Nelson D."/>
            <person name="Kucherlapati R."/>
            <person name="Weinstock G."/>
            <person name="Gibbs R.A."/>
            <person name="null."/>
        </authorList>
    </citation>
    <scope>NUCLEOTIDE SEQUENCE [LARGE SCALE GENOMIC DNA]</scope>
</reference>
<dbReference type="UCSC" id="uc058qpt.1">
    <property type="organism name" value="human"/>
</dbReference>
<sequence length="11" mass="1295">MREYKLVVLGS</sequence>
<dbReference type="ExpressionAtlas" id="F5H0S2">
    <property type="expression patterns" value="baseline and differential"/>
</dbReference>
<dbReference type="HOGENOM" id="CLU_3438224_0_0_1"/>
<dbReference type="HGNC" id="HGNC:9857">
    <property type="gene designation" value="RAP1B"/>
</dbReference>
<accession>F5H0S2</accession>
<reference evidence="1" key="1">
    <citation type="journal article" date="2001" name="Nature">
        <title>Initial sequencing and analysis of the human genome.</title>
        <authorList>
            <consortium name="International Human Genome Sequencing Consortium"/>
            <person name="Lander E.S."/>
            <person name="Linton L.M."/>
            <person name="Birren B."/>
            <person name="Nusbaum C."/>
            <person name="Zody M.C."/>
            <person name="Baldwin J."/>
            <person name="Devon K."/>
            <person name="Dewar K."/>
            <person name="Doyle M."/>
            <person name="FitzHugh W."/>
            <person name="Funke R."/>
            <person name="Gage D."/>
            <person name="Harris K."/>
            <person name="Heaford A."/>
            <person name="Howland J."/>
            <person name="Kann L."/>
            <person name="Lehoczky J."/>
            <person name="LeVine R."/>
            <person name="McEwan P."/>
            <person name="McKernan K."/>
            <person name="Meldrim J."/>
            <person name="Mesirov J.P."/>
            <person name="Miranda C."/>
            <person name="Morris W."/>
            <person name="Naylor J."/>
            <person name="Raymond C."/>
            <person name="Rosetti M."/>
            <person name="Santos R."/>
            <person name="Sheridan A."/>
            <person name="Sougnez C."/>
            <person name="Stange-Thomann N."/>
            <person name="Stojanovic N."/>
            <person name="Subramanian A."/>
            <person name="Wyman D."/>
            <person name="Rogers J."/>
            <person name="Sulston J."/>
            <person name="Ainscough R."/>
            <person name="Beck S."/>
            <person name="Bentley D."/>
            <person name="Burton J."/>
            <person name="Clee C."/>
            <person name="Carter N."/>
            <person name="Coulson A."/>
            <person name="Deadman R."/>
            <person name="Deloukas P."/>
            <person name="Dunham A."/>
            <person name="Dunham I."/>
            <person name="Durbin R."/>
            <person name="French L."/>
            <person name="Grafham D."/>
            <person name="Gregory S."/>
            <person name="Hubbard T."/>
            <person name="Humphray S."/>
            <person name="Hunt A."/>
            <person name="Jones M."/>
            <person name="Lloyd C."/>
            <person name="McMurray A."/>
            <person name="Matthews L."/>
            <person name="Mercer S."/>
            <person name="Milne S."/>
            <person name="Mullikin J.C."/>
            <person name="Mungall A."/>
            <person name="Plumb R."/>
            <person name="Ross M."/>
            <person name="Shownkeen R."/>
            <person name="Sims S."/>
            <person name="Waterston R.H."/>
            <person name="Wilson R.K."/>
            <person name="Hillier L.W."/>
            <person name="McPherson J.D."/>
            <person name="Marra M.A."/>
            <person name="Mardis E.R."/>
            <person name="Fulton L.A."/>
            <person name="Chinwalla A.T."/>
            <person name="Pepin K.H."/>
            <person name="Gish W.R."/>
            <person name="Chissoe S.L."/>
            <person name="Wendl M.C."/>
            <person name="Delehaunty K.D."/>
            <person name="Miner T.L."/>
            <person name="Delehaunty A."/>
            <person name="Kramer J.B."/>
            <person name="Cook L.L."/>
            <person name="Fulton R.S."/>
            <person name="Johnson D.L."/>
            <person name="Minx P.J."/>
            <person name="Clifton S.W."/>
            <person name="Hawkins T."/>
            <person name="Branscomb E."/>
            <person name="Predki P."/>
            <person name="Richardson P."/>
            <person name="Wenning S."/>
            <person name="Slezak T."/>
            <person name="Doggett N."/>
            <person name="Cheng J.F."/>
            <person name="Olsen A."/>
            <person name="Lucas S."/>
            <person name="Elkin C."/>
            <person name="Uberbacher E."/>
            <person name="Frazier M."/>
            <person name="Gibbs R.A."/>
            <person name="Muzny D.M."/>
            <person name="Scherer S.E."/>
            <person name="Bouck J.B."/>
            <person name="Sodergren E.J."/>
            <person name="Worley K.C."/>
            <person name="Rives C.M."/>
            <person name="Gorrell J.H."/>
            <person name="Metzker M.L."/>
            <person name="Naylor S.L."/>
            <person name="Kucherlapati R.S."/>
            <person name="Nelson D.L."/>
            <person name="Weinstock G.M."/>
            <person name="Sakaki Y."/>
            <person name="Fujiyama A."/>
            <person name="Hattori M."/>
            <person name="Yada T."/>
            <person name="Toyoda A."/>
            <person name="Itoh T."/>
            <person name="Kawagoe C."/>
            <person name="Watanabe H."/>
            <person name="Totoki Y."/>
            <person name="Taylor T."/>
            <person name="Weissenbach J."/>
            <person name="Heilig R."/>
            <person name="Saurin W."/>
            <person name="Artiguenave F."/>
            <person name="Brottier P."/>
            <person name="Bruls T."/>
            <person name="Pelletier E."/>
            <person name="Robert C."/>
            <person name="Wincker P."/>
            <person name="Smith D.R."/>
            <person name="Doucette-Stamm L."/>
            <person name="Rubenfield M."/>
            <person name="Weinstock K."/>
            <person name="Lee H.M."/>
            <person name="Dubois J."/>
            <person name="Rosenthal A."/>
            <person name="Platzer M."/>
            <person name="Nyakatura G."/>
            <person name="Taudien S."/>
            <person name="Rump A."/>
            <person name="Yang H."/>
            <person name="Yu J."/>
            <person name="Wang J."/>
            <person name="Huang G."/>
            <person name="Gu J."/>
            <person name="Hood L."/>
            <person name="Rowen L."/>
            <person name="Madan A."/>
            <person name="Qin S."/>
            <person name="Davis R.W."/>
            <person name="Federspiel N.A."/>
            <person name="Abola A.P."/>
            <person name="Proctor M.J."/>
            <person name="Myers R.M."/>
            <person name="Schmutz J."/>
            <person name="Dickson M."/>
            <person name="Grimwood J."/>
            <person name="Cox D.R."/>
            <person name="Olson M.V."/>
            <person name="Kaul R."/>
            <person name="Raymond C."/>
            <person name="Shimizu N."/>
            <person name="Kawasaki K."/>
            <person name="Minoshima S."/>
            <person name="Evans G.A."/>
            <person name="Athanasiou M."/>
            <person name="Schultz R."/>
            <person name="Roe B.A."/>
            <person name="Chen F."/>
            <person name="Pan H."/>
            <person name="Ramser J."/>
            <person name="Lehrach H."/>
            <person name="Reinhardt R."/>
            <person name="McCombie W.R."/>
            <person name="de la Bastide M."/>
            <person name="Dedhia N."/>
            <person name="Blocker H."/>
            <person name="Hornischer K."/>
            <person name="Nordsiek G."/>
            <person name="Agarwala R."/>
            <person name="Aravind L."/>
            <person name="Bailey J.A."/>
            <person name="Bateman A."/>
            <person name="Batzoglou S."/>
            <person name="Birney E."/>
            <person name="Bork P."/>
            <person name="Brown D.G."/>
            <person name="Burge C.B."/>
            <person name="Cerutti L."/>
            <person name="Chen H.C."/>
            <person name="Church D."/>
            <person name="Clamp M."/>
            <person name="Copley R.R."/>
            <person name="Doerks T."/>
            <person name="Eddy S.R."/>
            <person name="Eichler E.E."/>
            <person name="Furey T.S."/>
            <person name="Galagan J."/>
            <person name="Gilbert J.G."/>
            <person name="Harmon C."/>
            <person name="Hayashizaki Y."/>
            <person name="Haussler D."/>
            <person name="Hermjakob H."/>
            <person name="Hokamp K."/>
            <person name="Jang W."/>
            <person name="Johnson L.S."/>
            <person name="Jones T.A."/>
            <person name="Kasif S."/>
            <person name="Kaspryzk A."/>
            <person name="Kennedy S."/>
            <person name="Kent W.J."/>
            <person name="Kitts P."/>
            <person name="Koonin E.V."/>
            <person name="Korf I."/>
            <person name="Kulp D."/>
            <person name="Lancet D."/>
            <person name="Lowe T.M."/>
            <person name="McLysaght A."/>
            <person name="Mikkelsen T."/>
            <person name="Moran J.V."/>
            <person name="Mulder N."/>
            <person name="Pollara V.J."/>
            <person name="Ponting C.P."/>
            <person name="Schuler G."/>
            <person name="Schultz J."/>
            <person name="Slater G."/>
            <person name="Smit A.F."/>
            <person name="Stupka E."/>
            <person name="Szustakowski J."/>
            <person name="Thierry-Mieg D."/>
            <person name="Thierry-Mieg J."/>
            <person name="Wagner L."/>
            <person name="Wallis J."/>
            <person name="Wheeler R."/>
            <person name="Williams A."/>
            <person name="Wolf Y.I."/>
            <person name="Wolfe K.H."/>
            <person name="Yang S.P."/>
            <person name="Yeh R.F."/>
            <person name="Collins F."/>
            <person name="Guyer M.S."/>
            <person name="Peterson J."/>
            <person name="Felsenfeld A."/>
            <person name="Wetterstrand K.A."/>
            <person name="Patrinos A."/>
            <person name="Morgan M.J."/>
            <person name="de Jong P."/>
            <person name="Catanese J.J."/>
            <person name="Osoegawa K."/>
            <person name="Shizuya H."/>
            <person name="Choi S."/>
            <person name="Chen Y.J."/>
        </authorList>
    </citation>
    <scope>NUCLEOTIDE SEQUENCE [LARGE SCALE GENOMIC DNA]</scope>
</reference>
<reference evidence="1" key="2">
    <citation type="journal article" date="2004" name="Nature">
        <title>Finishing the euchromatic sequence of the human genome.</title>
        <authorList>
            <consortium name="International Human Genome Sequencing Consortium"/>
        </authorList>
    </citation>
    <scope>NUCLEOTIDE SEQUENCE [LARGE SCALE GENOMIC DNA]</scope>
</reference>